<comment type="caution">
    <text evidence="2">The sequence shown here is derived from an EMBL/GenBank/DDBJ whole genome shotgun (WGS) entry which is preliminary data.</text>
</comment>
<sequence length="439" mass="48593">MPRPNIASSNRPQVKNLSDNDRALFVSALLHKASAGILRRGALSAVAEAFLVSPQTVRRVWRRAVANYERTGVYSSLPRMGSTGHPQADRSRQLERLRAVDPINRDTVRAAAQACFLPPTTLFRKLRSGNLCVETSVAKPMLSETNKQHRVAFSVAHVDAQTHLFSAMEDVVHVDEKLFYLSKVKRRYILLPDEPKSSHRLKSKRHIPKVMILAAVARPRHDPVTGRFFDGKIGVWAFLTHQPAKRSSRNRPVGTMVPCAVSVSKTSYRKMLIEKVLPAIQEKFPGANEGMRIVVQQDNASPRIPPDDAAWTQAVVASGCNVRLNFQPPNSPDMNVLDLAVFNALQVRQQRMVARTLDELVANAKVAFNELPPEALNAGFLTLQCVMDDCVAADGDNTFKIRHMSKSKLAREGRLPLSIKCSAIPASFLPALVVLEQAA</sequence>
<dbReference type="Gene3D" id="3.30.420.10">
    <property type="entry name" value="Ribonuclease H-like superfamily/Ribonuclease H"/>
    <property type="match status" value="1"/>
</dbReference>
<protein>
    <submittedName>
        <fullName evidence="2">Unnamed protein product</fullName>
    </submittedName>
</protein>
<dbReference type="Pfam" id="PF24964">
    <property type="entry name" value="DUF7769"/>
    <property type="match status" value="1"/>
</dbReference>
<reference evidence="2" key="1">
    <citation type="submission" date="2023-04" db="EMBL/GenBank/DDBJ databases">
        <title>Phytophthora fragariaefolia NBRC 109709.</title>
        <authorList>
            <person name="Ichikawa N."/>
            <person name="Sato H."/>
            <person name="Tonouchi N."/>
        </authorList>
    </citation>
    <scope>NUCLEOTIDE SEQUENCE</scope>
    <source>
        <strain evidence="2">NBRC 109709</strain>
    </source>
</reference>
<evidence type="ECO:0000259" key="1">
    <source>
        <dbReference type="Pfam" id="PF24964"/>
    </source>
</evidence>
<dbReference type="Proteomes" id="UP001165121">
    <property type="component" value="Unassembled WGS sequence"/>
</dbReference>
<dbReference type="EMBL" id="BSXT01002933">
    <property type="protein sequence ID" value="GMF51686.1"/>
    <property type="molecule type" value="Genomic_DNA"/>
</dbReference>
<dbReference type="AlphaFoldDB" id="A0A9W7D079"/>
<proteinExistence type="predicted"/>
<gene>
    <name evidence="2" type="ORF">Pfra01_002097400</name>
</gene>
<name>A0A9W7D079_9STRA</name>
<evidence type="ECO:0000313" key="3">
    <source>
        <dbReference type="Proteomes" id="UP001165121"/>
    </source>
</evidence>
<dbReference type="InterPro" id="IPR036397">
    <property type="entry name" value="RNaseH_sf"/>
</dbReference>
<dbReference type="OrthoDB" id="113327at2759"/>
<dbReference type="PANTHER" id="PTHR47169">
    <property type="entry name" value="OS01G0541250 PROTEIN"/>
    <property type="match status" value="1"/>
</dbReference>
<organism evidence="2 3">
    <name type="scientific">Phytophthora fragariaefolia</name>
    <dbReference type="NCBI Taxonomy" id="1490495"/>
    <lineage>
        <taxon>Eukaryota</taxon>
        <taxon>Sar</taxon>
        <taxon>Stramenopiles</taxon>
        <taxon>Oomycota</taxon>
        <taxon>Peronosporomycetes</taxon>
        <taxon>Peronosporales</taxon>
        <taxon>Peronosporaceae</taxon>
        <taxon>Phytophthora</taxon>
    </lineage>
</organism>
<evidence type="ECO:0000313" key="2">
    <source>
        <dbReference type="EMBL" id="GMF51686.1"/>
    </source>
</evidence>
<dbReference type="GO" id="GO:0003676">
    <property type="term" value="F:nucleic acid binding"/>
    <property type="evidence" value="ECO:0007669"/>
    <property type="project" value="InterPro"/>
</dbReference>
<dbReference type="PANTHER" id="PTHR47169:SF2">
    <property type="entry name" value="OS01G0541250 PROTEIN"/>
    <property type="match status" value="1"/>
</dbReference>
<dbReference type="InterPro" id="IPR056671">
    <property type="entry name" value="DUF7769"/>
</dbReference>
<keyword evidence="3" id="KW-1185">Reference proteome</keyword>
<accession>A0A9W7D079</accession>
<feature type="domain" description="DUF7769" evidence="1">
    <location>
        <begin position="17"/>
        <end position="66"/>
    </location>
</feature>